<dbReference type="PANTHER" id="PTHR42850:SF4">
    <property type="entry name" value="ZINC-DEPENDENT ENDOPOLYPHOSPHATASE"/>
    <property type="match status" value="1"/>
</dbReference>
<dbReference type="Proteomes" id="UP000540266">
    <property type="component" value="Chromosome"/>
</dbReference>
<organism evidence="2 3">
    <name type="scientific">Rhizobium phaseoli</name>
    <dbReference type="NCBI Taxonomy" id="396"/>
    <lineage>
        <taxon>Bacteria</taxon>
        <taxon>Pseudomonadati</taxon>
        <taxon>Pseudomonadota</taxon>
        <taxon>Alphaproteobacteria</taxon>
        <taxon>Hyphomicrobiales</taxon>
        <taxon>Rhizobiaceae</taxon>
        <taxon>Rhizobium/Agrobacterium group</taxon>
        <taxon>Rhizobium</taxon>
    </lineage>
</organism>
<accession>A0A7X6J2I3</accession>
<dbReference type="PANTHER" id="PTHR42850">
    <property type="entry name" value="METALLOPHOSPHOESTERASE"/>
    <property type="match status" value="1"/>
</dbReference>
<protein>
    <submittedName>
        <fullName evidence="2">Metallophosphoesterase</fullName>
    </submittedName>
</protein>
<gene>
    <name evidence="2" type="ORF">HER27_010510</name>
</gene>
<evidence type="ECO:0000259" key="1">
    <source>
        <dbReference type="Pfam" id="PF00149"/>
    </source>
</evidence>
<sequence length="193" mass="21452">MDTLKDSNCRKSFEAAERSHATLAFIENENRTAPLGYRVIFLGDIIDRGPDSKRAMDLVVAELDRRLESRLILGNHEAFLLLFLDRPDERDLVFDHWMSNGGLAAAVSYGLDAARPYLRIGDAHDFGRMVVHGHTETTSGRPEVYGNRIALDTAACASGVLSTLVIEKNRENLFFATKPAENGTEVLSVSYPR</sequence>
<dbReference type="SUPFAM" id="SSF56300">
    <property type="entry name" value="Metallo-dependent phosphatases"/>
    <property type="match status" value="1"/>
</dbReference>
<reference evidence="2 3" key="1">
    <citation type="submission" date="2020-11" db="EMBL/GenBank/DDBJ databases">
        <title>Indigenous Rhizobia Nodulating Common beans in Western Kenya.</title>
        <authorList>
            <person name="Wekesa C.S."/>
            <person name="Oelmueller R."/>
            <person name="Furch A.C."/>
        </authorList>
    </citation>
    <scope>NUCLEOTIDE SEQUENCE [LARGE SCALE GENOMIC DNA]</scope>
    <source>
        <strain evidence="3">BS3</strain>
    </source>
</reference>
<dbReference type="GO" id="GO:0110154">
    <property type="term" value="P:RNA decapping"/>
    <property type="evidence" value="ECO:0007669"/>
    <property type="project" value="TreeGrafter"/>
</dbReference>
<evidence type="ECO:0000313" key="2">
    <source>
        <dbReference type="EMBL" id="QPK11088.1"/>
    </source>
</evidence>
<proteinExistence type="predicted"/>
<dbReference type="GO" id="GO:0005737">
    <property type="term" value="C:cytoplasm"/>
    <property type="evidence" value="ECO:0007669"/>
    <property type="project" value="TreeGrafter"/>
</dbReference>
<dbReference type="AlphaFoldDB" id="A0A7X6J2I3"/>
<name>A0A7X6J2I3_9HYPH</name>
<dbReference type="InterPro" id="IPR029052">
    <property type="entry name" value="Metallo-depent_PP-like"/>
</dbReference>
<dbReference type="Pfam" id="PF00149">
    <property type="entry name" value="Metallophos"/>
    <property type="match status" value="1"/>
</dbReference>
<dbReference type="EMBL" id="CP064931">
    <property type="protein sequence ID" value="QPK11088.1"/>
    <property type="molecule type" value="Genomic_DNA"/>
</dbReference>
<dbReference type="InterPro" id="IPR004843">
    <property type="entry name" value="Calcineurin-like_PHP"/>
</dbReference>
<evidence type="ECO:0000313" key="3">
    <source>
        <dbReference type="Proteomes" id="UP000540266"/>
    </source>
</evidence>
<dbReference type="Gene3D" id="3.60.21.10">
    <property type="match status" value="2"/>
</dbReference>
<feature type="domain" description="Calcineurin-like phosphoesterase" evidence="1">
    <location>
        <begin position="37"/>
        <end position="94"/>
    </location>
</feature>
<dbReference type="InterPro" id="IPR050126">
    <property type="entry name" value="Ap4A_hydrolase"/>
</dbReference>
<dbReference type="GO" id="GO:0008803">
    <property type="term" value="F:bis(5'-nucleosyl)-tetraphosphatase (symmetrical) activity"/>
    <property type="evidence" value="ECO:0007669"/>
    <property type="project" value="TreeGrafter"/>
</dbReference>
<dbReference type="GO" id="GO:0016791">
    <property type="term" value="F:phosphatase activity"/>
    <property type="evidence" value="ECO:0007669"/>
    <property type="project" value="TreeGrafter"/>
</dbReference>